<dbReference type="Proteomes" id="UP001595735">
    <property type="component" value="Unassembled WGS sequence"/>
</dbReference>
<dbReference type="EMBL" id="JBHRYO010000002">
    <property type="protein sequence ID" value="MFC3758052.1"/>
    <property type="molecule type" value="Genomic_DNA"/>
</dbReference>
<keyword evidence="2" id="KW-1185">Reference proteome</keyword>
<gene>
    <name evidence="1" type="ORF">ACFONJ_18910</name>
</gene>
<organism evidence="1 2">
    <name type="scientific">Chryseobacterium tructae</name>
    <dbReference type="NCBI Taxonomy" id="1037380"/>
    <lineage>
        <taxon>Bacteria</taxon>
        <taxon>Pseudomonadati</taxon>
        <taxon>Bacteroidota</taxon>
        <taxon>Flavobacteriia</taxon>
        <taxon>Flavobacteriales</taxon>
        <taxon>Weeksellaceae</taxon>
        <taxon>Chryseobacterium group</taxon>
        <taxon>Chryseobacterium</taxon>
    </lineage>
</organism>
<comment type="caution">
    <text evidence="1">The sequence shown here is derived from an EMBL/GenBank/DDBJ whole genome shotgun (WGS) entry which is preliminary data.</text>
</comment>
<proteinExistence type="predicted"/>
<dbReference type="RefSeq" id="WP_290299700.1">
    <property type="nucleotide sequence ID" value="NZ_JAUFQR010000001.1"/>
</dbReference>
<name>A0ABV7XZY1_9FLAO</name>
<evidence type="ECO:0000313" key="1">
    <source>
        <dbReference type="EMBL" id="MFC3758052.1"/>
    </source>
</evidence>
<reference evidence="2" key="1">
    <citation type="journal article" date="2019" name="Int. J. Syst. Evol. Microbiol.">
        <title>The Global Catalogue of Microorganisms (GCM) 10K type strain sequencing project: providing services to taxonomists for standard genome sequencing and annotation.</title>
        <authorList>
            <consortium name="The Broad Institute Genomics Platform"/>
            <consortium name="The Broad Institute Genome Sequencing Center for Infectious Disease"/>
            <person name="Wu L."/>
            <person name="Ma J."/>
        </authorList>
    </citation>
    <scope>NUCLEOTIDE SEQUENCE [LARGE SCALE GENOMIC DNA]</scope>
    <source>
        <strain evidence="2">CECT 7798</strain>
    </source>
</reference>
<sequence>MKKRILLILAILCTVILYSQKIDSLQIEKSNHKIAIDNAIIEKDDIIKDVIVKEICFYSKFESTDYTKPSPIEIEIKNYIGLKAKIGVKKYKKMNSAIAEYSITQDGKVFNIRSFKILKIKPNENFKLKALLYKISTNNGYKNLIIIENTIPK</sequence>
<protein>
    <submittedName>
        <fullName evidence="1">Uncharacterized protein</fullName>
    </submittedName>
</protein>
<evidence type="ECO:0000313" key="2">
    <source>
        <dbReference type="Proteomes" id="UP001595735"/>
    </source>
</evidence>
<accession>A0ABV7XZY1</accession>